<evidence type="ECO:0000313" key="9">
    <source>
        <dbReference type="EMBL" id="ROT69344.1"/>
    </source>
</evidence>
<dbReference type="Pfam" id="PF00046">
    <property type="entry name" value="Homeodomain"/>
    <property type="match status" value="1"/>
</dbReference>
<comment type="subcellular location">
    <subcellularLocation>
        <location evidence="1 5 6">Nucleus</location>
    </subcellularLocation>
</comment>
<evidence type="ECO:0000313" key="10">
    <source>
        <dbReference type="Proteomes" id="UP000283509"/>
    </source>
</evidence>
<name>A0A3R7M7N5_PENVA</name>
<dbReference type="PROSITE" id="PS00027">
    <property type="entry name" value="HOMEOBOX_1"/>
    <property type="match status" value="1"/>
</dbReference>
<proteinExistence type="predicted"/>
<dbReference type="CDD" id="cd00086">
    <property type="entry name" value="homeodomain"/>
    <property type="match status" value="1"/>
</dbReference>
<sequence length="218" mass="23901">MRPTLEMTPLVFLRPVEDDARCSSPRSPDTCLKSKKQRKARTAFTDHQLQTLEKSFERQKYLSVQDRMELAAKLNLTDTQVKTWYQNRRTKWKRQTAVGLELLAEGGYGRLMGGYWPYPTPPGLPSTAHPAHLSAVGALSSMAALSSSMDLYYRHAQLAALSRTAAAVSPSSAPSLDGTPSLTTVGVTSANSPPTLVTPRVIYPPTPSPAALAHYFKQ</sequence>
<dbReference type="GO" id="GO:0005634">
    <property type="term" value="C:nucleus"/>
    <property type="evidence" value="ECO:0007669"/>
    <property type="project" value="UniProtKB-SubCell"/>
</dbReference>
<evidence type="ECO:0000256" key="5">
    <source>
        <dbReference type="PROSITE-ProRule" id="PRU00108"/>
    </source>
</evidence>
<dbReference type="SUPFAM" id="SSF46689">
    <property type="entry name" value="Homeodomain-like"/>
    <property type="match status" value="1"/>
</dbReference>
<accession>A0A3R7M7N5</accession>
<keyword evidence="10" id="KW-1185">Reference proteome</keyword>
<dbReference type="InterPro" id="IPR020479">
    <property type="entry name" value="HD_metazoa"/>
</dbReference>
<reference evidence="9 10" key="1">
    <citation type="submission" date="2018-04" db="EMBL/GenBank/DDBJ databases">
        <authorList>
            <person name="Zhang X."/>
            <person name="Yuan J."/>
            <person name="Li F."/>
            <person name="Xiang J."/>
        </authorList>
    </citation>
    <scope>NUCLEOTIDE SEQUENCE [LARGE SCALE GENOMIC DNA]</scope>
    <source>
        <tissue evidence="9">Muscle</tissue>
    </source>
</reference>
<evidence type="ECO:0000256" key="7">
    <source>
        <dbReference type="SAM" id="MobiDB-lite"/>
    </source>
</evidence>
<dbReference type="Gene3D" id="1.10.10.60">
    <property type="entry name" value="Homeodomain-like"/>
    <property type="match status" value="1"/>
</dbReference>
<dbReference type="PANTHER" id="PTHR24333:SF5">
    <property type="entry name" value="VENT HOMEOBOX"/>
    <property type="match status" value="1"/>
</dbReference>
<feature type="region of interest" description="Disordered" evidence="7">
    <location>
        <begin position="169"/>
        <end position="190"/>
    </location>
</feature>
<evidence type="ECO:0000259" key="8">
    <source>
        <dbReference type="PROSITE" id="PS50071"/>
    </source>
</evidence>
<dbReference type="InterPro" id="IPR001356">
    <property type="entry name" value="HD"/>
</dbReference>
<dbReference type="InterPro" id="IPR009057">
    <property type="entry name" value="Homeodomain-like_sf"/>
</dbReference>
<dbReference type="InterPro" id="IPR050848">
    <property type="entry name" value="Homeobox_TF"/>
</dbReference>
<dbReference type="GO" id="GO:0000981">
    <property type="term" value="F:DNA-binding transcription factor activity, RNA polymerase II-specific"/>
    <property type="evidence" value="ECO:0007669"/>
    <property type="project" value="InterPro"/>
</dbReference>
<feature type="domain" description="Homeobox" evidence="8">
    <location>
        <begin position="35"/>
        <end position="95"/>
    </location>
</feature>
<evidence type="ECO:0000256" key="4">
    <source>
        <dbReference type="ARBA" id="ARBA00023242"/>
    </source>
</evidence>
<dbReference type="Proteomes" id="UP000283509">
    <property type="component" value="Unassembled WGS sequence"/>
</dbReference>
<feature type="DNA-binding region" description="Homeobox" evidence="5">
    <location>
        <begin position="37"/>
        <end position="96"/>
    </location>
</feature>
<evidence type="ECO:0000256" key="3">
    <source>
        <dbReference type="ARBA" id="ARBA00023155"/>
    </source>
</evidence>
<feature type="compositionally biased region" description="Polar residues" evidence="7">
    <location>
        <begin position="178"/>
        <end position="190"/>
    </location>
</feature>
<keyword evidence="3 5" id="KW-0371">Homeobox</keyword>
<dbReference type="SMART" id="SM00389">
    <property type="entry name" value="HOX"/>
    <property type="match status" value="1"/>
</dbReference>
<dbReference type="PANTHER" id="PTHR24333">
    <property type="entry name" value="HOMEO BOX HB9 LIKE A-RELATED"/>
    <property type="match status" value="1"/>
</dbReference>
<dbReference type="EMBL" id="QCYY01002573">
    <property type="protein sequence ID" value="ROT69344.1"/>
    <property type="molecule type" value="Genomic_DNA"/>
</dbReference>
<dbReference type="GO" id="GO:0003677">
    <property type="term" value="F:DNA binding"/>
    <property type="evidence" value="ECO:0007669"/>
    <property type="project" value="UniProtKB-UniRule"/>
</dbReference>
<dbReference type="AlphaFoldDB" id="A0A3R7M7N5"/>
<gene>
    <name evidence="9" type="ORF">C7M84_012457</name>
</gene>
<reference evidence="9 10" key="2">
    <citation type="submission" date="2019-01" db="EMBL/GenBank/DDBJ databases">
        <title>The decoding of complex shrimp genome reveals the adaptation for benthos swimmer, frequently molting mechanism and breeding impact on genome.</title>
        <authorList>
            <person name="Sun Y."/>
            <person name="Gao Y."/>
            <person name="Yu Y."/>
        </authorList>
    </citation>
    <scope>NUCLEOTIDE SEQUENCE [LARGE SCALE GENOMIC DNA]</scope>
    <source>
        <tissue evidence="9">Muscle</tissue>
    </source>
</reference>
<organism evidence="9 10">
    <name type="scientific">Penaeus vannamei</name>
    <name type="common">Whiteleg shrimp</name>
    <name type="synonym">Litopenaeus vannamei</name>
    <dbReference type="NCBI Taxonomy" id="6689"/>
    <lineage>
        <taxon>Eukaryota</taxon>
        <taxon>Metazoa</taxon>
        <taxon>Ecdysozoa</taxon>
        <taxon>Arthropoda</taxon>
        <taxon>Crustacea</taxon>
        <taxon>Multicrustacea</taxon>
        <taxon>Malacostraca</taxon>
        <taxon>Eumalacostraca</taxon>
        <taxon>Eucarida</taxon>
        <taxon>Decapoda</taxon>
        <taxon>Dendrobranchiata</taxon>
        <taxon>Penaeoidea</taxon>
        <taxon>Penaeidae</taxon>
        <taxon>Penaeus</taxon>
    </lineage>
</organism>
<dbReference type="PRINTS" id="PR00024">
    <property type="entry name" value="HOMEOBOX"/>
</dbReference>
<dbReference type="PROSITE" id="PS50071">
    <property type="entry name" value="HOMEOBOX_2"/>
    <property type="match status" value="1"/>
</dbReference>
<protein>
    <submittedName>
        <fullName evidence="9">Homeobox protein BarH2</fullName>
    </submittedName>
</protein>
<comment type="caution">
    <text evidence="9">The sequence shown here is derived from an EMBL/GenBank/DDBJ whole genome shotgun (WGS) entry which is preliminary data.</text>
</comment>
<evidence type="ECO:0000256" key="2">
    <source>
        <dbReference type="ARBA" id="ARBA00023125"/>
    </source>
</evidence>
<evidence type="ECO:0000256" key="1">
    <source>
        <dbReference type="ARBA" id="ARBA00004123"/>
    </source>
</evidence>
<dbReference type="OrthoDB" id="6159439at2759"/>
<evidence type="ECO:0000256" key="6">
    <source>
        <dbReference type="RuleBase" id="RU000682"/>
    </source>
</evidence>
<keyword evidence="4 5" id="KW-0539">Nucleus</keyword>
<dbReference type="InterPro" id="IPR017970">
    <property type="entry name" value="Homeobox_CS"/>
</dbReference>
<keyword evidence="2 5" id="KW-0238">DNA-binding</keyword>